<dbReference type="GO" id="GO:0006508">
    <property type="term" value="P:proteolysis"/>
    <property type="evidence" value="ECO:0007669"/>
    <property type="project" value="InterPro"/>
</dbReference>
<feature type="domain" description="Peptidase S1" evidence="3">
    <location>
        <begin position="27"/>
        <end position="256"/>
    </location>
</feature>
<dbReference type="Pfam" id="PF00089">
    <property type="entry name" value="Trypsin"/>
    <property type="match status" value="1"/>
</dbReference>
<dbReference type="SUPFAM" id="SSF50494">
    <property type="entry name" value="Trypsin-like serine proteases"/>
    <property type="match status" value="1"/>
</dbReference>
<evidence type="ECO:0000256" key="2">
    <source>
        <dbReference type="SAM" id="SignalP"/>
    </source>
</evidence>
<dbReference type="Gene3D" id="2.40.10.10">
    <property type="entry name" value="Trypsin-like serine proteases"/>
    <property type="match status" value="2"/>
</dbReference>
<dbReference type="GeneID" id="109199933"/>
<dbReference type="InterPro" id="IPR001314">
    <property type="entry name" value="Peptidase_S1A"/>
</dbReference>
<dbReference type="GO" id="GO:0004252">
    <property type="term" value="F:serine-type endopeptidase activity"/>
    <property type="evidence" value="ECO:0007669"/>
    <property type="project" value="InterPro"/>
</dbReference>
<reference evidence="4" key="2">
    <citation type="submission" date="2025-09" db="UniProtKB">
        <authorList>
            <consortium name="Ensembl"/>
        </authorList>
    </citation>
    <scope>IDENTIFICATION</scope>
</reference>
<dbReference type="OMA" id="YHVRLEI"/>
<dbReference type="InterPro" id="IPR009003">
    <property type="entry name" value="Peptidase_S1_PA"/>
</dbReference>
<dbReference type="PROSITE" id="PS00134">
    <property type="entry name" value="TRYPSIN_HIS"/>
    <property type="match status" value="1"/>
</dbReference>
<dbReference type="PRINTS" id="PR00722">
    <property type="entry name" value="CHYMOTRYPSIN"/>
</dbReference>
<keyword evidence="5" id="KW-1185">Reference proteome</keyword>
<dbReference type="KEGG" id="onl:109199933"/>
<evidence type="ECO:0000256" key="1">
    <source>
        <dbReference type="ARBA" id="ARBA00023157"/>
    </source>
</evidence>
<organism evidence="4 5">
    <name type="scientific">Oreochromis niloticus</name>
    <name type="common">Nile tilapia</name>
    <name type="synonym">Tilapia nilotica</name>
    <dbReference type="NCBI Taxonomy" id="8128"/>
    <lineage>
        <taxon>Eukaryota</taxon>
        <taxon>Metazoa</taxon>
        <taxon>Chordata</taxon>
        <taxon>Craniata</taxon>
        <taxon>Vertebrata</taxon>
        <taxon>Euteleostomi</taxon>
        <taxon>Actinopterygii</taxon>
        <taxon>Neopterygii</taxon>
        <taxon>Teleostei</taxon>
        <taxon>Neoteleostei</taxon>
        <taxon>Acanthomorphata</taxon>
        <taxon>Ovalentaria</taxon>
        <taxon>Cichlomorphae</taxon>
        <taxon>Cichliformes</taxon>
        <taxon>Cichlidae</taxon>
        <taxon>African cichlids</taxon>
        <taxon>Pseudocrenilabrinae</taxon>
        <taxon>Oreochromini</taxon>
        <taxon>Oreochromis</taxon>
    </lineage>
</organism>
<dbReference type="InterPro" id="IPR043504">
    <property type="entry name" value="Peptidase_S1_PA_chymotrypsin"/>
</dbReference>
<dbReference type="PANTHER" id="PTHR24271:SF50">
    <property type="match status" value="1"/>
</dbReference>
<proteinExistence type="predicted"/>
<feature type="chain" id="PRO_5025537499" evidence="2">
    <location>
        <begin position="19"/>
        <end position="257"/>
    </location>
</feature>
<dbReference type="SMART" id="SM00020">
    <property type="entry name" value="Tryp_SPc"/>
    <property type="match status" value="1"/>
</dbReference>
<keyword evidence="2" id="KW-0732">Signal</keyword>
<dbReference type="STRING" id="8128.ENSONIP00000008467"/>
<reference evidence="4" key="1">
    <citation type="submission" date="2025-08" db="UniProtKB">
        <authorList>
            <consortium name="Ensembl"/>
        </authorList>
    </citation>
    <scope>IDENTIFICATION</scope>
</reference>
<evidence type="ECO:0000259" key="3">
    <source>
        <dbReference type="PROSITE" id="PS50240"/>
    </source>
</evidence>
<dbReference type="OrthoDB" id="5565075at2759"/>
<sequence length="257" mass="28169">MAHLTSLLLLLWVGVTVSTVVNVQKRIVGGTDCNNNERQYHVSLSETNDGKPGHCGGSLISKQWILTAAHCRERPIRFAVVGVHPGPGKAEEIEIEKPHPTTDLLLLKLKTAITGITPGITPVALPECKKDANNKIIDEPKINNEVQVAGHGPFEINRNTGDCIGNKPSKLQCVKMDVASCEDTRNLPCYSDVPYDNRMCYQKSNKRTCKGDSGGGVIYNSKIYGVHIDSKSCSNARLSISVKVCAYIKWINDEMKK</sequence>
<dbReference type="InParanoid" id="I3JHX3"/>
<dbReference type="Ensembl" id="ENSONIT00000008472.2">
    <property type="protein sequence ID" value="ENSONIP00000008467.2"/>
    <property type="gene ID" value="ENSONIG00000006704.2"/>
</dbReference>
<keyword evidence="1" id="KW-1015">Disulfide bond</keyword>
<evidence type="ECO:0000313" key="5">
    <source>
        <dbReference type="Proteomes" id="UP000005207"/>
    </source>
</evidence>
<dbReference type="RefSeq" id="XP_019210824.1">
    <property type="nucleotide sequence ID" value="XM_019355279.1"/>
</dbReference>
<dbReference type="Proteomes" id="UP000005207">
    <property type="component" value="Unplaced"/>
</dbReference>
<gene>
    <name evidence="4" type="primary">LOC109199933</name>
</gene>
<dbReference type="PANTHER" id="PTHR24271">
    <property type="entry name" value="KALLIKREIN-RELATED"/>
    <property type="match status" value="1"/>
</dbReference>
<dbReference type="InterPro" id="IPR001254">
    <property type="entry name" value="Trypsin_dom"/>
</dbReference>
<protein>
    <submittedName>
        <fullName evidence="4">Cationic trypsin-like</fullName>
    </submittedName>
</protein>
<accession>I3JHX3</accession>
<dbReference type="InterPro" id="IPR018114">
    <property type="entry name" value="TRYPSIN_HIS"/>
</dbReference>
<dbReference type="PROSITE" id="PS50240">
    <property type="entry name" value="TRYPSIN_DOM"/>
    <property type="match status" value="1"/>
</dbReference>
<dbReference type="GeneTree" id="ENSGT00390000009571"/>
<name>I3JHX3_ORENI</name>
<feature type="signal peptide" evidence="2">
    <location>
        <begin position="1"/>
        <end position="18"/>
    </location>
</feature>
<evidence type="ECO:0000313" key="4">
    <source>
        <dbReference type="Ensembl" id="ENSONIP00000008467.2"/>
    </source>
</evidence>
<dbReference type="AlphaFoldDB" id="I3JHX3"/>